<dbReference type="EMBL" id="QTSX02001458">
    <property type="protein sequence ID" value="KAJ9081788.1"/>
    <property type="molecule type" value="Genomic_DNA"/>
</dbReference>
<keyword evidence="2" id="KW-1185">Reference proteome</keyword>
<reference evidence="1" key="1">
    <citation type="submission" date="2022-04" db="EMBL/GenBank/DDBJ databases">
        <title>Genome of the entomopathogenic fungus Entomophthora muscae.</title>
        <authorList>
            <person name="Elya C."/>
            <person name="Lovett B.R."/>
            <person name="Lee E."/>
            <person name="Macias A.M."/>
            <person name="Hajek A.E."/>
            <person name="De Bivort B.L."/>
            <person name="Kasson M.T."/>
            <person name="De Fine Licht H.H."/>
            <person name="Stajich J.E."/>
        </authorList>
    </citation>
    <scope>NUCLEOTIDE SEQUENCE</scope>
    <source>
        <strain evidence="1">Berkeley</strain>
    </source>
</reference>
<proteinExistence type="predicted"/>
<protein>
    <submittedName>
        <fullName evidence="1">Uncharacterized protein</fullName>
    </submittedName>
</protein>
<evidence type="ECO:0000313" key="1">
    <source>
        <dbReference type="EMBL" id="KAJ9081788.1"/>
    </source>
</evidence>
<gene>
    <name evidence="1" type="ORF">DSO57_1011137</name>
</gene>
<organism evidence="1 2">
    <name type="scientific">Entomophthora muscae</name>
    <dbReference type="NCBI Taxonomy" id="34485"/>
    <lineage>
        <taxon>Eukaryota</taxon>
        <taxon>Fungi</taxon>
        <taxon>Fungi incertae sedis</taxon>
        <taxon>Zoopagomycota</taxon>
        <taxon>Entomophthoromycotina</taxon>
        <taxon>Entomophthoromycetes</taxon>
        <taxon>Entomophthorales</taxon>
        <taxon>Entomophthoraceae</taxon>
        <taxon>Entomophthora</taxon>
    </lineage>
</organism>
<accession>A0ACC2U441</accession>
<comment type="caution">
    <text evidence="1">The sequence shown here is derived from an EMBL/GenBank/DDBJ whole genome shotgun (WGS) entry which is preliminary data.</text>
</comment>
<sequence length="113" mass="12924">MKSPIFSLVLLTVTQALPVKTPRETYPSEFPFEVRSQLMIDDADINLDEYMKTFREQFPYVVSADIAETSTTAPLAYKRSDPLELGHNRPDAPEIDYKRSTTPKADHKRPAKH</sequence>
<name>A0ACC2U441_9FUNG</name>
<evidence type="ECO:0000313" key="2">
    <source>
        <dbReference type="Proteomes" id="UP001165960"/>
    </source>
</evidence>
<dbReference type="Proteomes" id="UP001165960">
    <property type="component" value="Unassembled WGS sequence"/>
</dbReference>